<keyword evidence="4" id="KW-0560">Oxidoreductase</keyword>
<gene>
    <name evidence="7" type="ORF">LARSCL_LOCUS16529</name>
</gene>
<comment type="function">
    <text evidence="4">Catalyzes the reduction of fatty acyl-CoA to fatty alcohols.</text>
</comment>
<dbReference type="GO" id="GO:0035336">
    <property type="term" value="P:long-chain fatty-acyl-CoA metabolic process"/>
    <property type="evidence" value="ECO:0007669"/>
    <property type="project" value="TreeGrafter"/>
</dbReference>
<dbReference type="Pfam" id="PF07993">
    <property type="entry name" value="NAD_binding_4"/>
    <property type="match status" value="1"/>
</dbReference>
<dbReference type="EMBL" id="CAXIEN010000265">
    <property type="protein sequence ID" value="CAL1290500.1"/>
    <property type="molecule type" value="Genomic_DNA"/>
</dbReference>
<sequence length="500" mass="57457">MLEASDVPRVAEFYHGKSVFLTGAAGFIASVLLETLLRCGPGIKFIYILLRTKKKVQPEDRKEQIFNKKIFEKLKKETPELLKKVCVISGDVSLPNLGINEDDTHLLLKEVSIVFHCAAVVNFKKPLEFLLKNNVLGLSNIIELCRKMRKFEVLVYTSTAYSNCNHLNFPLKEQVYRLPFHAGKFLDALKNGDNEKLRELVVHCKPDWPNLYSFSKCLAENVIMDTASDLPVAIVRPSIVFSTWKHPIPGYVEENSGLLAVTLGIGKGFIKVVNADSNCKLNFVPADIVANAHVLAAWCVGTKRCTSPLIANCTATENLHIKIYEYAESIYQLVQTFPLPQSFAKHTNLIIVPCKYLYYITAAFYHHLPAFVLDGVLRILRKKPRIYSLYRFFDTVMSAMKFFWFHSFEFEKNNFEHLDKLIHPEDRKDLTLDFRDATFLGMALSLPKGSSFYNWKLDKKSQWERQRTKLRRHIQISCIQGIFLIICFLLIYWVISSIIR</sequence>
<keyword evidence="4" id="KW-0521">NADP</keyword>
<protein>
    <recommendedName>
        <fullName evidence="4">Fatty acyl-CoA reductase</fullName>
        <ecNumber evidence="4">1.2.1.84</ecNumber>
    </recommendedName>
</protein>
<dbReference type="PANTHER" id="PTHR11011:SF45">
    <property type="entry name" value="FATTY ACYL-COA REDUCTASE CG8306-RELATED"/>
    <property type="match status" value="1"/>
</dbReference>
<comment type="caution">
    <text evidence="7">The sequence shown here is derived from an EMBL/GenBank/DDBJ whole genome shotgun (WGS) entry which is preliminary data.</text>
</comment>
<dbReference type="GO" id="GO:0005777">
    <property type="term" value="C:peroxisome"/>
    <property type="evidence" value="ECO:0007669"/>
    <property type="project" value="TreeGrafter"/>
</dbReference>
<dbReference type="InterPro" id="IPR033640">
    <property type="entry name" value="FAR_C"/>
</dbReference>
<evidence type="ECO:0000313" key="7">
    <source>
        <dbReference type="EMBL" id="CAL1290500.1"/>
    </source>
</evidence>
<evidence type="ECO:0000256" key="4">
    <source>
        <dbReference type="RuleBase" id="RU363097"/>
    </source>
</evidence>
<keyword evidence="4" id="KW-0472">Membrane</keyword>
<feature type="transmembrane region" description="Helical" evidence="4">
    <location>
        <begin position="356"/>
        <end position="377"/>
    </location>
</feature>
<keyword evidence="4" id="KW-1133">Transmembrane helix</keyword>
<feature type="transmembrane region" description="Helical" evidence="4">
    <location>
        <begin position="476"/>
        <end position="495"/>
    </location>
</feature>
<dbReference type="Gene3D" id="3.40.50.720">
    <property type="entry name" value="NAD(P)-binding Rossmann-like Domain"/>
    <property type="match status" value="1"/>
</dbReference>
<dbReference type="InterPro" id="IPR013120">
    <property type="entry name" value="FAR_NAD-bd"/>
</dbReference>
<evidence type="ECO:0000259" key="5">
    <source>
        <dbReference type="Pfam" id="PF03015"/>
    </source>
</evidence>
<dbReference type="PANTHER" id="PTHR11011">
    <property type="entry name" value="MALE STERILITY PROTEIN 2-RELATED"/>
    <property type="match status" value="1"/>
</dbReference>
<dbReference type="InterPro" id="IPR026055">
    <property type="entry name" value="FAR"/>
</dbReference>
<dbReference type="GO" id="GO:0080019">
    <property type="term" value="F:alcohol-forming very long-chain fatty acyl-CoA reductase activity"/>
    <property type="evidence" value="ECO:0007669"/>
    <property type="project" value="InterPro"/>
</dbReference>
<dbReference type="CDD" id="cd09071">
    <property type="entry name" value="FAR_C"/>
    <property type="match status" value="1"/>
</dbReference>
<proteinExistence type="inferred from homology"/>
<evidence type="ECO:0000256" key="1">
    <source>
        <dbReference type="ARBA" id="ARBA00005928"/>
    </source>
</evidence>
<organism evidence="7 8">
    <name type="scientific">Larinioides sclopetarius</name>
    <dbReference type="NCBI Taxonomy" id="280406"/>
    <lineage>
        <taxon>Eukaryota</taxon>
        <taxon>Metazoa</taxon>
        <taxon>Ecdysozoa</taxon>
        <taxon>Arthropoda</taxon>
        <taxon>Chelicerata</taxon>
        <taxon>Arachnida</taxon>
        <taxon>Araneae</taxon>
        <taxon>Araneomorphae</taxon>
        <taxon>Entelegynae</taxon>
        <taxon>Araneoidea</taxon>
        <taxon>Araneidae</taxon>
        <taxon>Larinioides</taxon>
    </lineage>
</organism>
<accession>A0AAV2B2K6</accession>
<dbReference type="EC" id="1.2.1.84" evidence="4"/>
<evidence type="ECO:0000313" key="8">
    <source>
        <dbReference type="Proteomes" id="UP001497382"/>
    </source>
</evidence>
<comment type="catalytic activity">
    <reaction evidence="4">
        <text>a long-chain fatty acyl-CoA + 2 NADPH + 2 H(+) = a long-chain primary fatty alcohol + 2 NADP(+) + CoA</text>
        <dbReference type="Rhea" id="RHEA:52716"/>
        <dbReference type="ChEBI" id="CHEBI:15378"/>
        <dbReference type="ChEBI" id="CHEBI:57287"/>
        <dbReference type="ChEBI" id="CHEBI:57783"/>
        <dbReference type="ChEBI" id="CHEBI:58349"/>
        <dbReference type="ChEBI" id="CHEBI:77396"/>
        <dbReference type="ChEBI" id="CHEBI:83139"/>
        <dbReference type="EC" id="1.2.1.84"/>
    </reaction>
</comment>
<evidence type="ECO:0000259" key="6">
    <source>
        <dbReference type="Pfam" id="PF07993"/>
    </source>
</evidence>
<evidence type="ECO:0000256" key="3">
    <source>
        <dbReference type="ARBA" id="ARBA00023098"/>
    </source>
</evidence>
<keyword evidence="2 4" id="KW-0444">Lipid biosynthesis</keyword>
<dbReference type="CDD" id="cd05236">
    <property type="entry name" value="FAR-N_SDR_e"/>
    <property type="match status" value="1"/>
</dbReference>
<keyword evidence="8" id="KW-1185">Reference proteome</keyword>
<dbReference type="GO" id="GO:0102965">
    <property type="term" value="F:alcohol-forming long-chain fatty acyl-CoA reductase activity"/>
    <property type="evidence" value="ECO:0007669"/>
    <property type="project" value="UniProtKB-EC"/>
</dbReference>
<comment type="similarity">
    <text evidence="1 4">Belongs to the fatty acyl-CoA reductase family.</text>
</comment>
<dbReference type="InterPro" id="IPR036291">
    <property type="entry name" value="NAD(P)-bd_dom_sf"/>
</dbReference>
<evidence type="ECO:0000256" key="2">
    <source>
        <dbReference type="ARBA" id="ARBA00022516"/>
    </source>
</evidence>
<feature type="domain" description="Fatty acyl-CoA reductase C-terminal" evidence="5">
    <location>
        <begin position="365"/>
        <end position="436"/>
    </location>
</feature>
<keyword evidence="4" id="KW-0812">Transmembrane</keyword>
<keyword evidence="3 4" id="KW-0443">Lipid metabolism</keyword>
<dbReference type="Pfam" id="PF03015">
    <property type="entry name" value="Sterile"/>
    <property type="match status" value="1"/>
</dbReference>
<dbReference type="SUPFAM" id="SSF51735">
    <property type="entry name" value="NAD(P)-binding Rossmann-fold domains"/>
    <property type="match status" value="1"/>
</dbReference>
<dbReference type="AlphaFoldDB" id="A0AAV2B2K6"/>
<reference evidence="7 8" key="1">
    <citation type="submission" date="2024-04" db="EMBL/GenBank/DDBJ databases">
        <authorList>
            <person name="Rising A."/>
            <person name="Reimegard J."/>
            <person name="Sonavane S."/>
            <person name="Akerstrom W."/>
            <person name="Nylinder S."/>
            <person name="Hedman E."/>
            <person name="Kallberg Y."/>
        </authorList>
    </citation>
    <scope>NUCLEOTIDE SEQUENCE [LARGE SCALE GENOMIC DNA]</scope>
</reference>
<feature type="domain" description="Thioester reductase (TE)" evidence="6">
    <location>
        <begin position="21"/>
        <end position="292"/>
    </location>
</feature>
<name>A0AAV2B2K6_9ARAC</name>
<dbReference type="Proteomes" id="UP001497382">
    <property type="component" value="Unassembled WGS sequence"/>
</dbReference>